<reference evidence="3" key="1">
    <citation type="journal article" date="2018" name="Nat. Microbiol.">
        <title>Leveraging single-cell genomics to expand the fungal tree of life.</title>
        <authorList>
            <person name="Ahrendt S.R."/>
            <person name="Quandt C.A."/>
            <person name="Ciobanu D."/>
            <person name="Clum A."/>
            <person name="Salamov A."/>
            <person name="Andreopoulos B."/>
            <person name="Cheng J.F."/>
            <person name="Woyke T."/>
            <person name="Pelin A."/>
            <person name="Henrissat B."/>
            <person name="Reynolds N.K."/>
            <person name="Benny G.L."/>
            <person name="Smith M.E."/>
            <person name="James T.Y."/>
            <person name="Grigoriev I.V."/>
        </authorList>
    </citation>
    <scope>NUCLEOTIDE SEQUENCE [LARGE SCALE GENOMIC DNA]</scope>
    <source>
        <strain evidence="3">RSA 1356</strain>
    </source>
</reference>
<gene>
    <name evidence="2" type="ORF">THASP1DRAFT_34718</name>
</gene>
<dbReference type="Proteomes" id="UP000271241">
    <property type="component" value="Unassembled WGS sequence"/>
</dbReference>
<dbReference type="STRING" id="78915.A0A4P9XQD0"/>
<dbReference type="CDD" id="cd13395">
    <property type="entry name" value="ASKHA_NBD_Arp4_ACTL6-like"/>
    <property type="match status" value="1"/>
</dbReference>
<dbReference type="FunFam" id="3.30.420.40:FF:000058">
    <property type="entry name" value="Putative actin-related protein 5"/>
    <property type="match status" value="1"/>
</dbReference>
<evidence type="ECO:0000313" key="3">
    <source>
        <dbReference type="Proteomes" id="UP000271241"/>
    </source>
</evidence>
<dbReference type="Gene3D" id="3.30.420.40">
    <property type="match status" value="4"/>
</dbReference>
<dbReference type="SUPFAM" id="SSF53067">
    <property type="entry name" value="Actin-like ATPase domain"/>
    <property type="match status" value="2"/>
</dbReference>
<organism evidence="2 3">
    <name type="scientific">Thamnocephalis sphaerospora</name>
    <dbReference type="NCBI Taxonomy" id="78915"/>
    <lineage>
        <taxon>Eukaryota</taxon>
        <taxon>Fungi</taxon>
        <taxon>Fungi incertae sedis</taxon>
        <taxon>Zoopagomycota</taxon>
        <taxon>Zoopagomycotina</taxon>
        <taxon>Zoopagomycetes</taxon>
        <taxon>Zoopagales</taxon>
        <taxon>Sigmoideomycetaceae</taxon>
        <taxon>Thamnocephalis</taxon>
    </lineage>
</organism>
<dbReference type="EMBL" id="KZ992622">
    <property type="protein sequence ID" value="RKP08237.1"/>
    <property type="molecule type" value="Genomic_DNA"/>
</dbReference>
<dbReference type="AlphaFoldDB" id="A0A4P9XQD0"/>
<dbReference type="InterPro" id="IPR004000">
    <property type="entry name" value="Actin"/>
</dbReference>
<dbReference type="OrthoDB" id="5132116at2759"/>
<evidence type="ECO:0000313" key="2">
    <source>
        <dbReference type="EMBL" id="RKP08237.1"/>
    </source>
</evidence>
<dbReference type="Gene3D" id="3.90.640.10">
    <property type="entry name" value="Actin, Chain A, domain 4"/>
    <property type="match status" value="1"/>
</dbReference>
<dbReference type="Pfam" id="PF00022">
    <property type="entry name" value="Actin"/>
    <property type="match status" value="1"/>
</dbReference>
<accession>A0A4P9XQD0</accession>
<dbReference type="SMART" id="SM00268">
    <property type="entry name" value="ACTIN"/>
    <property type="match status" value="1"/>
</dbReference>
<evidence type="ECO:0000256" key="1">
    <source>
        <dbReference type="RuleBase" id="RU000487"/>
    </source>
</evidence>
<dbReference type="PANTHER" id="PTHR11937">
    <property type="entry name" value="ACTIN"/>
    <property type="match status" value="1"/>
</dbReference>
<comment type="similarity">
    <text evidence="1">Belongs to the actin family.</text>
</comment>
<protein>
    <submittedName>
        <fullName evidence="2">Actin family</fullName>
    </submittedName>
</protein>
<name>A0A4P9XQD0_9FUNG</name>
<keyword evidence="3" id="KW-1185">Reference proteome</keyword>
<proteinExistence type="inferred from homology"/>
<dbReference type="InterPro" id="IPR043129">
    <property type="entry name" value="ATPase_NBD"/>
</dbReference>
<sequence length="450" mass="49427">MATFGGDEVSALVLDVGAGWTKAGYAGEDAPAALFSSWVGAVTDEASEEASATAAAPAAGAEVEMKDASVSDATAAAKTASSNTKYYVNDGGAAPLWRERMEMRAPIKDGIIEDWDTLEQLWDHAFYSSLRVNPTEHPLLVSESAWNTRDVRERLAELAFEKYRVPAFFVCKDAVLTAFSAGRPTALVVDSGAGSTRVVPVYDGYVLRKNVVKQSLAGHQLSEIILNQMESDMGINVVPQYRVKSKTAVDVEQAAKAVLHDRPNTTDSYDRLAKLRVVDEYKESVCQVFETMWDDASAATRPMKAFEFPNGYNRFFGVERLRAPEMLFQPEKFLPPWVPKRDIYRGIPGLIYTSVSGCDVDLRPHLLNNIVVAGGNTLLPGFVDRLNQELSLMAPSTKIRVHAPASSTERRCSSWLGGSILASLGTFHQMWISRKEFEENGAQIVDKKCQ</sequence>